<dbReference type="EMBL" id="JBHFNQ010000182">
    <property type="protein sequence ID" value="MFB2879831.1"/>
    <property type="molecule type" value="Genomic_DNA"/>
</dbReference>
<keyword evidence="2" id="KW-1185">Reference proteome</keyword>
<accession>A0ABV4XBC8</accession>
<protein>
    <submittedName>
        <fullName evidence="1">Uncharacterized protein</fullName>
    </submittedName>
</protein>
<name>A0ABV4XBC8_9CYAN</name>
<evidence type="ECO:0000313" key="1">
    <source>
        <dbReference type="EMBL" id="MFB2879831.1"/>
    </source>
</evidence>
<evidence type="ECO:0000313" key="2">
    <source>
        <dbReference type="Proteomes" id="UP001576774"/>
    </source>
</evidence>
<sequence>MLNQNKVEQTVLIELHRKAKNLMQIYGYPHPDYLAVMQQIKQIMSD</sequence>
<dbReference type="RefSeq" id="WP_413272865.1">
    <property type="nucleotide sequence ID" value="NZ_JBHFNQ010000182.1"/>
</dbReference>
<reference evidence="1 2" key="1">
    <citation type="submission" date="2024-09" db="EMBL/GenBank/DDBJ databases">
        <title>Floridaenema gen nov. (Aerosakkonemataceae, Aerosakkonematales ord. nov., Cyanobacteria) from benthic tropical and subtropical fresh waters, with the description of four new species.</title>
        <authorList>
            <person name="Moretto J.A."/>
            <person name="Berthold D.E."/>
            <person name="Lefler F.W."/>
            <person name="Huang I.-S."/>
            <person name="Laughinghouse H. IV."/>
        </authorList>
    </citation>
    <scope>NUCLEOTIDE SEQUENCE [LARGE SCALE GENOMIC DNA]</scope>
    <source>
        <strain evidence="1 2">BLCC-F46</strain>
    </source>
</reference>
<proteinExistence type="predicted"/>
<comment type="caution">
    <text evidence="1">The sequence shown here is derived from an EMBL/GenBank/DDBJ whole genome shotgun (WGS) entry which is preliminary data.</text>
</comment>
<dbReference type="Proteomes" id="UP001576774">
    <property type="component" value="Unassembled WGS sequence"/>
</dbReference>
<organism evidence="1 2">
    <name type="scientific">Floridaenema aerugineum BLCC-F46</name>
    <dbReference type="NCBI Taxonomy" id="3153654"/>
    <lineage>
        <taxon>Bacteria</taxon>
        <taxon>Bacillati</taxon>
        <taxon>Cyanobacteriota</taxon>
        <taxon>Cyanophyceae</taxon>
        <taxon>Oscillatoriophycideae</taxon>
        <taxon>Aerosakkonematales</taxon>
        <taxon>Aerosakkonemataceae</taxon>
        <taxon>Floridanema</taxon>
        <taxon>Floridanema aerugineum</taxon>
    </lineage>
</organism>
<gene>
    <name evidence="1" type="ORF">ACE1CC_23505</name>
</gene>